<sequence length="60" mass="6528">MSGNRGVVYVGPGKVEVRSIAFPELVDPANRKSIARSTASASKRADTVTRALRSKRRPRC</sequence>
<proteinExistence type="predicted"/>
<accession>A0A158CDG0</accession>
<gene>
    <name evidence="2" type="ORF">AWB78_03798</name>
</gene>
<protein>
    <submittedName>
        <fullName evidence="2">Glutathione-independent formaldehyde dehydrogenase</fullName>
    </submittedName>
</protein>
<dbReference type="AlphaFoldDB" id="A0A158CDG0"/>
<organism evidence="2 3">
    <name type="scientific">Caballeronia calidae</name>
    <dbReference type="NCBI Taxonomy" id="1777139"/>
    <lineage>
        <taxon>Bacteria</taxon>
        <taxon>Pseudomonadati</taxon>
        <taxon>Pseudomonadota</taxon>
        <taxon>Betaproteobacteria</taxon>
        <taxon>Burkholderiales</taxon>
        <taxon>Burkholderiaceae</taxon>
        <taxon>Caballeronia</taxon>
    </lineage>
</organism>
<reference evidence="2" key="1">
    <citation type="submission" date="2016-01" db="EMBL/GenBank/DDBJ databases">
        <authorList>
            <person name="Peeters C."/>
        </authorList>
    </citation>
    <scope>NUCLEOTIDE SEQUENCE</scope>
    <source>
        <strain evidence="2">LMG 29321</strain>
    </source>
</reference>
<dbReference type="EMBL" id="FCOX02000019">
    <property type="protein sequence ID" value="SAK80330.1"/>
    <property type="molecule type" value="Genomic_DNA"/>
</dbReference>
<name>A0A158CDG0_9BURK</name>
<comment type="caution">
    <text evidence="2">The sequence shown here is derived from an EMBL/GenBank/DDBJ whole genome shotgun (WGS) entry which is preliminary data.</text>
</comment>
<evidence type="ECO:0000313" key="2">
    <source>
        <dbReference type="EMBL" id="SAK80330.1"/>
    </source>
</evidence>
<evidence type="ECO:0000256" key="1">
    <source>
        <dbReference type="SAM" id="MobiDB-lite"/>
    </source>
</evidence>
<evidence type="ECO:0000313" key="3">
    <source>
        <dbReference type="Proteomes" id="UP000071859"/>
    </source>
</evidence>
<keyword evidence="3" id="KW-1185">Reference proteome</keyword>
<feature type="region of interest" description="Disordered" evidence="1">
    <location>
        <begin position="33"/>
        <end position="60"/>
    </location>
</feature>
<dbReference type="Proteomes" id="UP000071859">
    <property type="component" value="Unassembled WGS sequence"/>
</dbReference>